<sequence length="534" mass="61931">MKPILSLRDNFFISLFVSTLSVGIALMYYLMTFRLNQPMTPIVLVMALSLLTIFLPSALVDLSHKKPILRPLLSNRNINLLIVTLLLSLIGLTGFSFNHVWSGLLLIIGVIFLFYQQIYCSIRIFKKNDILFLLIIGFIFSLFLSGSIWGHEFLSPPSPYYSQPDYEAFFHAAISSMMRTHGFSSTGLDGIPYVPYHYGSHWFIAQFANLVNTDSYTAYKIIFPVIFIPMLFHAFLHLLFEIRLIFRDREKKQQTFWKTWEFWLCFSLLMFGFFPTRLTGIWLAITFPPSLTFSILFLFITFSVFTQTKIFNRVTKSLIKKDLGSDDSISHDVPSELGFYSDYYFYLLPLLIFLCTLSKISTGALFFAVIVLMAYRLKTYISPSLIASLVISAIAFSISFKMAYASAAVGEYTTQFHFFGYLRVANHSLLHLWWFYLLFFWAFVYAFLRFRFAGVHHIKNVRAKFQSNQFLDLEILFLFCLLGVIPSIVFGFYDSYNFFDVQIWVSRVLLLSIIPETLYRSSALKNSPDLKSRK</sequence>
<proteinExistence type="predicted"/>
<dbReference type="Proteomes" id="UP001154265">
    <property type="component" value="Unassembled WGS sequence"/>
</dbReference>
<dbReference type="EMBL" id="JAKKUT010000008">
    <property type="protein sequence ID" value="MDG2992419.1"/>
    <property type="molecule type" value="Genomic_DNA"/>
</dbReference>
<feature type="transmembrane region" description="Helical" evidence="1">
    <location>
        <begin position="380"/>
        <end position="398"/>
    </location>
</feature>
<feature type="transmembrane region" description="Helical" evidence="1">
    <location>
        <begin position="433"/>
        <end position="452"/>
    </location>
</feature>
<feature type="transmembrane region" description="Helical" evidence="1">
    <location>
        <begin position="42"/>
        <end position="62"/>
    </location>
</feature>
<feature type="transmembrane region" description="Helical" evidence="1">
    <location>
        <begin position="78"/>
        <end position="95"/>
    </location>
</feature>
<feature type="transmembrane region" description="Helical" evidence="1">
    <location>
        <begin position="291"/>
        <end position="311"/>
    </location>
</feature>
<comment type="caution">
    <text evidence="2">The sequence shown here is derived from an EMBL/GenBank/DDBJ whole genome shotgun (WGS) entry which is preliminary data.</text>
</comment>
<keyword evidence="1" id="KW-0472">Membrane</keyword>
<gene>
    <name evidence="2" type="ORF">L3556_15985</name>
</gene>
<accession>A0ABT6F3L1</accession>
<name>A0ABT6F3L1_9SYNE</name>
<protein>
    <submittedName>
        <fullName evidence="2">Uncharacterized protein</fullName>
    </submittedName>
</protein>
<evidence type="ECO:0000313" key="3">
    <source>
        <dbReference type="Proteomes" id="UP001154265"/>
    </source>
</evidence>
<feature type="transmembrane region" description="Helical" evidence="1">
    <location>
        <begin position="221"/>
        <end position="240"/>
    </location>
</feature>
<keyword evidence="1" id="KW-0812">Transmembrane</keyword>
<reference evidence="2" key="1">
    <citation type="journal article" date="2022" name="Genome Biol. Evol.">
        <title>A New Gene Family Diagnostic for Intracellular Biomineralization of Amorphous Ca Carbonates by Cyanobacteria.</title>
        <authorList>
            <person name="Benzerara K."/>
            <person name="Duprat E."/>
            <person name="Bitard-Feildel T."/>
            <person name="Caumes G."/>
            <person name="Cassier-Chauvat C."/>
            <person name="Chauvat F."/>
            <person name="Dezi M."/>
            <person name="Diop S.I."/>
            <person name="Gaschignard G."/>
            <person name="Gorgen S."/>
            <person name="Gugger M."/>
            <person name="Lopez-Garcia P."/>
            <person name="Millet M."/>
            <person name="Skouri-Panet F."/>
            <person name="Moreira D."/>
            <person name="Callebaut I."/>
        </authorList>
    </citation>
    <scope>NUCLEOTIDE SEQUENCE</scope>
    <source>
        <strain evidence="2">G9</strain>
    </source>
</reference>
<reference evidence="2" key="2">
    <citation type="submission" date="2022-01" db="EMBL/GenBank/DDBJ databases">
        <authorList>
            <person name="Zivanovic Y."/>
            <person name="Moreira D."/>
            <person name="Lopez-Garcia P."/>
        </authorList>
    </citation>
    <scope>NUCLEOTIDE SEQUENCE</scope>
    <source>
        <strain evidence="2">G9</strain>
    </source>
</reference>
<feature type="transmembrane region" description="Helical" evidence="1">
    <location>
        <begin position="12"/>
        <end position="30"/>
    </location>
</feature>
<dbReference type="RefSeq" id="WP_277868332.1">
    <property type="nucleotide sequence ID" value="NZ_JAKKUT010000008.1"/>
</dbReference>
<feature type="transmembrane region" description="Helical" evidence="1">
    <location>
        <begin position="130"/>
        <end position="150"/>
    </location>
</feature>
<keyword evidence="1" id="KW-1133">Transmembrane helix</keyword>
<feature type="transmembrane region" description="Helical" evidence="1">
    <location>
        <begin position="344"/>
        <end position="374"/>
    </location>
</feature>
<evidence type="ECO:0000256" key="1">
    <source>
        <dbReference type="SAM" id="Phobius"/>
    </source>
</evidence>
<feature type="transmembrane region" description="Helical" evidence="1">
    <location>
        <begin position="101"/>
        <end position="118"/>
    </location>
</feature>
<feature type="transmembrane region" description="Helical" evidence="1">
    <location>
        <begin position="473"/>
        <end position="493"/>
    </location>
</feature>
<keyword evidence="3" id="KW-1185">Reference proteome</keyword>
<evidence type="ECO:0000313" key="2">
    <source>
        <dbReference type="EMBL" id="MDG2992419.1"/>
    </source>
</evidence>
<organism evidence="2 3">
    <name type="scientific">Candidatus Synechococcus calcipolaris G9</name>
    <dbReference type="NCBI Taxonomy" id="1497997"/>
    <lineage>
        <taxon>Bacteria</taxon>
        <taxon>Bacillati</taxon>
        <taxon>Cyanobacteriota</taxon>
        <taxon>Cyanophyceae</taxon>
        <taxon>Synechococcales</taxon>
        <taxon>Synechococcaceae</taxon>
        <taxon>Synechococcus</taxon>
    </lineage>
</organism>